<comment type="catalytic activity">
    <reaction evidence="9">
        <text>(sulfur carrier)-H + L-cysteine = (sulfur carrier)-SH + L-alanine</text>
        <dbReference type="Rhea" id="RHEA:43892"/>
        <dbReference type="Rhea" id="RHEA-COMP:14737"/>
        <dbReference type="Rhea" id="RHEA-COMP:14739"/>
        <dbReference type="ChEBI" id="CHEBI:29917"/>
        <dbReference type="ChEBI" id="CHEBI:35235"/>
        <dbReference type="ChEBI" id="CHEBI:57972"/>
        <dbReference type="ChEBI" id="CHEBI:64428"/>
        <dbReference type="EC" id="2.8.1.7"/>
    </reaction>
</comment>
<evidence type="ECO:0000313" key="13">
    <source>
        <dbReference type="Proteomes" id="UP000658131"/>
    </source>
</evidence>
<dbReference type="Gene3D" id="1.10.260.50">
    <property type="match status" value="1"/>
</dbReference>
<organism evidence="12 13">
    <name type="scientific">Yanshouia hominis</name>
    <dbReference type="NCBI Taxonomy" id="2763673"/>
    <lineage>
        <taxon>Bacteria</taxon>
        <taxon>Bacillati</taxon>
        <taxon>Bacillota</taxon>
        <taxon>Clostridia</taxon>
        <taxon>Eubacteriales</taxon>
        <taxon>Oscillospiraceae</taxon>
        <taxon>Yanshouia</taxon>
    </lineage>
</organism>
<keyword evidence="4" id="KW-0808">Transferase</keyword>
<dbReference type="Proteomes" id="UP000658131">
    <property type="component" value="Unassembled WGS sequence"/>
</dbReference>
<comment type="similarity">
    <text evidence="2">Belongs to the class-V pyridoxal-phosphate-dependent aminotransferase family. NifS/IscS subfamily.</text>
</comment>
<dbReference type="RefSeq" id="WP_262399031.1">
    <property type="nucleotide sequence ID" value="NZ_JACRTB010000003.1"/>
</dbReference>
<evidence type="ECO:0000256" key="7">
    <source>
        <dbReference type="ARBA" id="ARBA00023004"/>
    </source>
</evidence>
<dbReference type="Gene3D" id="3.40.640.10">
    <property type="entry name" value="Type I PLP-dependent aspartate aminotransferase-like (Major domain)"/>
    <property type="match status" value="1"/>
</dbReference>
<dbReference type="InterPro" id="IPR000192">
    <property type="entry name" value="Aminotrans_V_dom"/>
</dbReference>
<evidence type="ECO:0000256" key="10">
    <source>
        <dbReference type="RuleBase" id="RU004504"/>
    </source>
</evidence>
<protein>
    <recommendedName>
        <fullName evidence="3">cysteine desulfurase</fullName>
        <ecNumber evidence="3">2.8.1.7</ecNumber>
    </recommendedName>
</protein>
<evidence type="ECO:0000256" key="8">
    <source>
        <dbReference type="ARBA" id="ARBA00023014"/>
    </source>
</evidence>
<comment type="cofactor">
    <cofactor evidence="1 10">
        <name>pyridoxal 5'-phosphate</name>
        <dbReference type="ChEBI" id="CHEBI:597326"/>
    </cofactor>
</comment>
<dbReference type="EMBL" id="JACRTB010000003">
    <property type="protein sequence ID" value="MBC8575393.1"/>
    <property type="molecule type" value="Genomic_DNA"/>
</dbReference>
<dbReference type="InterPro" id="IPR015424">
    <property type="entry name" value="PyrdxlP-dep_Trfase"/>
</dbReference>
<dbReference type="Gene3D" id="3.90.1150.10">
    <property type="entry name" value="Aspartate Aminotransferase, domain 1"/>
    <property type="match status" value="1"/>
</dbReference>
<proteinExistence type="inferred from homology"/>
<dbReference type="InterPro" id="IPR015421">
    <property type="entry name" value="PyrdxlP-dep_Trfase_major"/>
</dbReference>
<accession>A0ABR7NG61</accession>
<dbReference type="PROSITE" id="PS00595">
    <property type="entry name" value="AA_TRANSFER_CLASS_5"/>
    <property type="match status" value="1"/>
</dbReference>
<evidence type="ECO:0000256" key="1">
    <source>
        <dbReference type="ARBA" id="ARBA00001933"/>
    </source>
</evidence>
<dbReference type="PANTHER" id="PTHR11601">
    <property type="entry name" value="CYSTEINE DESULFURYLASE FAMILY MEMBER"/>
    <property type="match status" value="1"/>
</dbReference>
<gene>
    <name evidence="12" type="ORF">H8717_03060</name>
</gene>
<keyword evidence="7" id="KW-0408">Iron</keyword>
<dbReference type="InterPro" id="IPR020578">
    <property type="entry name" value="Aminotrans_V_PyrdxlP_BS"/>
</dbReference>
<evidence type="ECO:0000256" key="3">
    <source>
        <dbReference type="ARBA" id="ARBA00012239"/>
    </source>
</evidence>
<dbReference type="Pfam" id="PF00266">
    <property type="entry name" value="Aminotran_5"/>
    <property type="match status" value="1"/>
</dbReference>
<dbReference type="SUPFAM" id="SSF53383">
    <property type="entry name" value="PLP-dependent transferases"/>
    <property type="match status" value="1"/>
</dbReference>
<evidence type="ECO:0000259" key="11">
    <source>
        <dbReference type="Pfam" id="PF00266"/>
    </source>
</evidence>
<evidence type="ECO:0000256" key="6">
    <source>
        <dbReference type="ARBA" id="ARBA00022898"/>
    </source>
</evidence>
<evidence type="ECO:0000256" key="4">
    <source>
        <dbReference type="ARBA" id="ARBA00022679"/>
    </source>
</evidence>
<dbReference type="PANTHER" id="PTHR11601:SF34">
    <property type="entry name" value="CYSTEINE DESULFURASE"/>
    <property type="match status" value="1"/>
</dbReference>
<evidence type="ECO:0000256" key="2">
    <source>
        <dbReference type="ARBA" id="ARBA00006490"/>
    </source>
</evidence>
<evidence type="ECO:0000256" key="9">
    <source>
        <dbReference type="ARBA" id="ARBA00050776"/>
    </source>
</evidence>
<dbReference type="EC" id="2.8.1.7" evidence="3"/>
<keyword evidence="13" id="KW-1185">Reference proteome</keyword>
<dbReference type="PIRSF" id="PIRSF005572">
    <property type="entry name" value="NifS"/>
    <property type="match status" value="1"/>
</dbReference>
<dbReference type="InterPro" id="IPR016454">
    <property type="entry name" value="Cysteine_dSase"/>
</dbReference>
<reference evidence="12 13" key="1">
    <citation type="submission" date="2020-08" db="EMBL/GenBank/DDBJ databases">
        <title>Genome public.</title>
        <authorList>
            <person name="Liu C."/>
            <person name="Sun Q."/>
        </authorList>
    </citation>
    <scope>NUCLEOTIDE SEQUENCE [LARGE SCALE GENOMIC DNA]</scope>
    <source>
        <strain evidence="12 13">BX1</strain>
    </source>
</reference>
<dbReference type="InterPro" id="IPR015422">
    <property type="entry name" value="PyrdxlP-dep_Trfase_small"/>
</dbReference>
<keyword evidence="5" id="KW-0479">Metal-binding</keyword>
<keyword evidence="6" id="KW-0663">Pyridoxal phosphate</keyword>
<comment type="caution">
    <text evidence="12">The sequence shown here is derived from an EMBL/GenBank/DDBJ whole genome shotgun (WGS) entry which is preliminary data.</text>
</comment>
<evidence type="ECO:0000313" key="12">
    <source>
        <dbReference type="EMBL" id="MBC8575393.1"/>
    </source>
</evidence>
<sequence length="384" mass="40795">MEEIYFDNAATTRTDPEVAALMTHVLCEEYGNPSSLHSRGVRAQLLIERASRQLAAALGMKRGKGRILFTSGGTEANNLALFGAADALRRRGSRIVTTSVEHASVLESAKELGTRGFEPVFLSPGPDGRIPVDALLSACSEDTIMVSMMLVNNEVGAVQPIADPAVIREIRRRSPHALIHADAVQAFCKYPFSMPALGLDMVTVSAHKIHGPKGSGALALAEGARILPQLFGGEQQNRLRPGTENVAGIAALGLAAENAFSHLEENRAAATAVGARVRERLSGGKGIVFHSPQADCSPFLLNLSAVGYRSETLLHALAAEGIYLSSGSACSKGAKSHVLAAMGCPAAEIDSALRLSFCKYNTPEQADRFAETLQRITQTLRRSN</sequence>
<name>A0ABR7NG61_9FIRM</name>
<evidence type="ECO:0000256" key="5">
    <source>
        <dbReference type="ARBA" id="ARBA00022723"/>
    </source>
</evidence>
<feature type="domain" description="Aminotransferase class V" evidence="11">
    <location>
        <begin position="4"/>
        <end position="369"/>
    </location>
</feature>
<keyword evidence="8" id="KW-0411">Iron-sulfur</keyword>